<feature type="region of interest" description="Disordered" evidence="1">
    <location>
        <begin position="1"/>
        <end position="60"/>
    </location>
</feature>
<comment type="caution">
    <text evidence="3">The sequence shown here is derived from an EMBL/GenBank/DDBJ whole genome shotgun (WGS) entry which is preliminary data.</text>
</comment>
<evidence type="ECO:0000313" key="3">
    <source>
        <dbReference type="EMBL" id="KAJ9136755.1"/>
    </source>
</evidence>
<protein>
    <submittedName>
        <fullName evidence="3">Uncharacterized protein</fullName>
    </submittedName>
</protein>
<evidence type="ECO:0000313" key="4">
    <source>
        <dbReference type="Proteomes" id="UP001174694"/>
    </source>
</evidence>
<keyword evidence="2" id="KW-0472">Membrane</keyword>
<name>A0AA38RFA6_9PEZI</name>
<dbReference type="AlphaFoldDB" id="A0AA38RFA6"/>
<dbReference type="EMBL" id="JANBVO010000038">
    <property type="protein sequence ID" value="KAJ9136755.1"/>
    <property type="molecule type" value="Genomic_DNA"/>
</dbReference>
<dbReference type="Proteomes" id="UP001174694">
    <property type="component" value="Unassembled WGS sequence"/>
</dbReference>
<keyword evidence="2" id="KW-1133">Transmembrane helix</keyword>
<feature type="transmembrane region" description="Helical" evidence="2">
    <location>
        <begin position="166"/>
        <end position="186"/>
    </location>
</feature>
<keyword evidence="2" id="KW-0812">Transmembrane</keyword>
<organism evidence="3 4">
    <name type="scientific">Pleurostoma richardsiae</name>
    <dbReference type="NCBI Taxonomy" id="41990"/>
    <lineage>
        <taxon>Eukaryota</taxon>
        <taxon>Fungi</taxon>
        <taxon>Dikarya</taxon>
        <taxon>Ascomycota</taxon>
        <taxon>Pezizomycotina</taxon>
        <taxon>Sordariomycetes</taxon>
        <taxon>Sordariomycetidae</taxon>
        <taxon>Calosphaeriales</taxon>
        <taxon>Pleurostomataceae</taxon>
        <taxon>Pleurostoma</taxon>
    </lineage>
</organism>
<proteinExistence type="predicted"/>
<sequence>MQSDNDHWDDDDSDNDDSDNNGSDDGNEPQPNTAHHDDIDPDDDGVETLFTDDDDDDDEAEIRDPATRRILAQARHHLALQGTHGLVRLDVLERTIRAVEHLNLRLENLHLDRLDVRDQTFQGVLDMRNLTERIQHDRIWLEGHARWLALQENEALDMQASVVNGWGLALLLLLLEWVVKGLFLYLRP</sequence>
<feature type="compositionally biased region" description="Acidic residues" evidence="1">
    <location>
        <begin position="39"/>
        <end position="60"/>
    </location>
</feature>
<feature type="compositionally biased region" description="Acidic residues" evidence="1">
    <location>
        <begin position="7"/>
        <end position="19"/>
    </location>
</feature>
<gene>
    <name evidence="3" type="ORF">NKR23_g9620</name>
</gene>
<keyword evidence="4" id="KW-1185">Reference proteome</keyword>
<evidence type="ECO:0000256" key="1">
    <source>
        <dbReference type="SAM" id="MobiDB-lite"/>
    </source>
</evidence>
<accession>A0AA38RFA6</accession>
<evidence type="ECO:0000256" key="2">
    <source>
        <dbReference type="SAM" id="Phobius"/>
    </source>
</evidence>
<reference evidence="3" key="1">
    <citation type="submission" date="2022-07" db="EMBL/GenBank/DDBJ databases">
        <title>Fungi with potential for degradation of polypropylene.</title>
        <authorList>
            <person name="Gostincar C."/>
        </authorList>
    </citation>
    <scope>NUCLEOTIDE SEQUENCE</scope>
    <source>
        <strain evidence="3">EXF-13308</strain>
    </source>
</reference>